<dbReference type="Proteomes" id="UP001285908">
    <property type="component" value="Unassembled WGS sequence"/>
</dbReference>
<protein>
    <submittedName>
        <fullName evidence="2">Uncharacterized protein</fullName>
    </submittedName>
</protein>
<proteinExistence type="predicted"/>
<reference evidence="2 3" key="1">
    <citation type="journal article" date="2023" name="Mol. Phylogenet. Evol.">
        <title>Genome-scale phylogeny and comparative genomics of the fungal order Sordariales.</title>
        <authorList>
            <person name="Hensen N."/>
            <person name="Bonometti L."/>
            <person name="Westerberg I."/>
            <person name="Brannstrom I.O."/>
            <person name="Guillou S."/>
            <person name="Cros-Aarteil S."/>
            <person name="Calhoun S."/>
            <person name="Haridas S."/>
            <person name="Kuo A."/>
            <person name="Mondo S."/>
            <person name="Pangilinan J."/>
            <person name="Riley R."/>
            <person name="LaButti K."/>
            <person name="Andreopoulos B."/>
            <person name="Lipzen A."/>
            <person name="Chen C."/>
            <person name="Yan M."/>
            <person name="Daum C."/>
            <person name="Ng V."/>
            <person name="Clum A."/>
            <person name="Steindorff A."/>
            <person name="Ohm R.A."/>
            <person name="Martin F."/>
            <person name="Silar P."/>
            <person name="Natvig D.O."/>
            <person name="Lalanne C."/>
            <person name="Gautier V."/>
            <person name="Ament-Velasquez S.L."/>
            <person name="Kruys A."/>
            <person name="Hutchinson M.I."/>
            <person name="Powell A.J."/>
            <person name="Barry K."/>
            <person name="Miller A.N."/>
            <person name="Grigoriev I.V."/>
            <person name="Debuchy R."/>
            <person name="Gladieux P."/>
            <person name="Hiltunen Thoren M."/>
            <person name="Johannesson H."/>
        </authorList>
    </citation>
    <scope>NUCLEOTIDE SEQUENCE [LARGE SCALE GENOMIC DNA]</scope>
    <source>
        <strain evidence="2 3">FGSC 10403</strain>
    </source>
</reference>
<comment type="caution">
    <text evidence="2">The sequence shown here is derived from an EMBL/GenBank/DDBJ whole genome shotgun (WGS) entry which is preliminary data.</text>
</comment>
<keyword evidence="3" id="KW-1185">Reference proteome</keyword>
<feature type="region of interest" description="Disordered" evidence="1">
    <location>
        <begin position="349"/>
        <end position="372"/>
    </location>
</feature>
<evidence type="ECO:0000256" key="1">
    <source>
        <dbReference type="SAM" id="MobiDB-lite"/>
    </source>
</evidence>
<evidence type="ECO:0000313" key="3">
    <source>
        <dbReference type="Proteomes" id="UP001285908"/>
    </source>
</evidence>
<dbReference type="GeneID" id="87877009"/>
<accession>A0AAJ0IGR0</accession>
<gene>
    <name evidence="2" type="ORF">B0T23DRAFT_409947</name>
</gene>
<sequence>MLPSSSRRVVGRISIRATAAAQQQQREQQIRNLSNDNAAMMIICLIVIQNSSWWCSAVLRMELLSAKSHNIRVPDSIFRTQTKPECFGGKPNSKTPETALNLNPTLSKNKPDHETLACSSIQGNPGGKKEAHFWTTILGIMCHVSCSPPQLGTSARTSSRDQEFWVRDQCLRVLQFDKVKRWDVDPAVRCGEDGERGGGGGGDSGVDKYRSVRGVQHVRAVDCRRLKPTIAASITRTHSASASDLRFQDGLWIDITGRGIPRPCHPSKILRSNPAAPHLPSCCCATVSHKKRVRWSAKNPLLAEWNQAWLVGNAPQSRSGNKVETGEGEERKLWFLKKGFQLTLARVAKLERTEPKKQPKQAAQRGRSSDMG</sequence>
<dbReference type="EMBL" id="JAULSX010000001">
    <property type="protein sequence ID" value="KAK3500100.1"/>
    <property type="molecule type" value="Genomic_DNA"/>
</dbReference>
<dbReference type="RefSeq" id="XP_062697733.1">
    <property type="nucleotide sequence ID" value="XM_062839387.1"/>
</dbReference>
<dbReference type="AlphaFoldDB" id="A0AAJ0IGR0"/>
<organism evidence="2 3">
    <name type="scientific">Neurospora hispaniola</name>
    <dbReference type="NCBI Taxonomy" id="588809"/>
    <lineage>
        <taxon>Eukaryota</taxon>
        <taxon>Fungi</taxon>
        <taxon>Dikarya</taxon>
        <taxon>Ascomycota</taxon>
        <taxon>Pezizomycotina</taxon>
        <taxon>Sordariomycetes</taxon>
        <taxon>Sordariomycetidae</taxon>
        <taxon>Sordariales</taxon>
        <taxon>Sordariaceae</taxon>
        <taxon>Neurospora</taxon>
    </lineage>
</organism>
<name>A0AAJ0IGR0_9PEZI</name>
<evidence type="ECO:0000313" key="2">
    <source>
        <dbReference type="EMBL" id="KAK3500100.1"/>
    </source>
</evidence>